<dbReference type="EMBL" id="RHPO01000053">
    <property type="protein sequence ID" value="RRT87476.1"/>
    <property type="molecule type" value="Genomic_DNA"/>
</dbReference>
<organism evidence="2 3">
    <name type="scientific">Empedobacter falsenii</name>
    <dbReference type="NCBI Taxonomy" id="343874"/>
    <lineage>
        <taxon>Bacteria</taxon>
        <taxon>Pseudomonadati</taxon>
        <taxon>Bacteroidota</taxon>
        <taxon>Flavobacteriia</taxon>
        <taxon>Flavobacteriales</taxon>
        <taxon>Weeksellaceae</taxon>
        <taxon>Empedobacter</taxon>
    </lineage>
</organism>
<dbReference type="AlphaFoldDB" id="A0A427BF78"/>
<accession>A0A427BF78</accession>
<dbReference type="RefSeq" id="WP_038330657.1">
    <property type="nucleotide sequence ID" value="NZ_JSYQ01000001.1"/>
</dbReference>
<dbReference type="Proteomes" id="UP000267844">
    <property type="component" value="Unassembled WGS sequence"/>
</dbReference>
<protein>
    <submittedName>
        <fullName evidence="2">Uncharacterized protein</fullName>
    </submittedName>
</protein>
<sequence length="79" mass="9064">MKTKTYLFISIISFLFYQCIEEEEAPQLRSDGLSVVEQKRVSDLHIELDSIVTADSIQEEADPPKDKDPYIKRTEEGGE</sequence>
<reference evidence="2 3" key="1">
    <citation type="submission" date="2018-10" db="EMBL/GenBank/DDBJ databases">
        <title>Transmission dynamics of multidrug resistant bacteria on intensive care unit surfaces.</title>
        <authorList>
            <person name="D'Souza A.W."/>
            <person name="Potter R.F."/>
            <person name="Wallace M."/>
            <person name="Shupe A."/>
            <person name="Patel S."/>
            <person name="Sun S."/>
            <person name="Gul D."/>
            <person name="Kwon J.H."/>
            <person name="Andleeb S."/>
            <person name="Burnham C.-A.D."/>
            <person name="Dantas G."/>
        </authorList>
    </citation>
    <scope>NUCLEOTIDE SEQUENCE [LARGE SCALE GENOMIC DNA]</scope>
    <source>
        <strain evidence="2 3">WF_348</strain>
    </source>
</reference>
<name>A0A427BF78_9FLAO</name>
<gene>
    <name evidence="2" type="ORF">EGI89_14590</name>
</gene>
<feature type="region of interest" description="Disordered" evidence="1">
    <location>
        <begin position="55"/>
        <end position="79"/>
    </location>
</feature>
<feature type="compositionally biased region" description="Basic and acidic residues" evidence="1">
    <location>
        <begin position="62"/>
        <end position="79"/>
    </location>
</feature>
<evidence type="ECO:0000313" key="2">
    <source>
        <dbReference type="EMBL" id="RRT87476.1"/>
    </source>
</evidence>
<evidence type="ECO:0000256" key="1">
    <source>
        <dbReference type="SAM" id="MobiDB-lite"/>
    </source>
</evidence>
<dbReference type="OrthoDB" id="1450758at2"/>
<comment type="caution">
    <text evidence="2">The sequence shown here is derived from an EMBL/GenBank/DDBJ whole genome shotgun (WGS) entry which is preliminary data.</text>
</comment>
<proteinExistence type="predicted"/>
<evidence type="ECO:0000313" key="3">
    <source>
        <dbReference type="Proteomes" id="UP000267844"/>
    </source>
</evidence>